<evidence type="ECO:0000256" key="5">
    <source>
        <dbReference type="ARBA" id="ARBA00023157"/>
    </source>
</evidence>
<keyword evidence="8" id="KW-1185">Reference proteome</keyword>
<comment type="subcellular location">
    <subcellularLocation>
        <location evidence="1">Secreted</location>
    </subcellularLocation>
</comment>
<feature type="chain" id="PRO_5042575765" evidence="7">
    <location>
        <begin position="18"/>
        <end position="312"/>
    </location>
</feature>
<evidence type="ECO:0000256" key="2">
    <source>
        <dbReference type="ARBA" id="ARBA00005669"/>
    </source>
</evidence>
<evidence type="ECO:0000256" key="1">
    <source>
        <dbReference type="ARBA" id="ARBA00004613"/>
    </source>
</evidence>
<gene>
    <name evidence="9" type="primary">LOC116949742</name>
</gene>
<keyword evidence="3" id="KW-0964">Secreted</keyword>
<evidence type="ECO:0000256" key="4">
    <source>
        <dbReference type="ARBA" id="ARBA00022729"/>
    </source>
</evidence>
<feature type="compositionally biased region" description="Low complexity" evidence="6">
    <location>
        <begin position="73"/>
        <end position="88"/>
    </location>
</feature>
<feature type="region of interest" description="Disordered" evidence="6">
    <location>
        <begin position="65"/>
        <end position="88"/>
    </location>
</feature>
<dbReference type="InterPro" id="IPR051998">
    <property type="entry name" value="Meteorin-like"/>
</dbReference>
<reference evidence="9" key="1">
    <citation type="submission" date="2025-08" db="UniProtKB">
        <authorList>
            <consortium name="RefSeq"/>
        </authorList>
    </citation>
    <scope>IDENTIFICATION</scope>
    <source>
        <tissue evidence="9">Sperm</tissue>
    </source>
</reference>
<evidence type="ECO:0000256" key="3">
    <source>
        <dbReference type="ARBA" id="ARBA00022525"/>
    </source>
</evidence>
<dbReference type="Proteomes" id="UP001318040">
    <property type="component" value="Chromosome 37"/>
</dbReference>
<evidence type="ECO:0000256" key="7">
    <source>
        <dbReference type="SAM" id="SignalP"/>
    </source>
</evidence>
<dbReference type="GO" id="GO:0005615">
    <property type="term" value="C:extracellular space"/>
    <property type="evidence" value="ECO:0007669"/>
    <property type="project" value="TreeGrafter"/>
</dbReference>
<dbReference type="GO" id="GO:0005179">
    <property type="term" value="F:hormone activity"/>
    <property type="evidence" value="ECO:0007669"/>
    <property type="project" value="TreeGrafter"/>
</dbReference>
<dbReference type="PANTHER" id="PTHR28593">
    <property type="entry name" value="METEORIN-LIKE PROTEIN"/>
    <property type="match status" value="1"/>
</dbReference>
<organism evidence="8 9">
    <name type="scientific">Petromyzon marinus</name>
    <name type="common">Sea lamprey</name>
    <dbReference type="NCBI Taxonomy" id="7757"/>
    <lineage>
        <taxon>Eukaryota</taxon>
        <taxon>Metazoa</taxon>
        <taxon>Chordata</taxon>
        <taxon>Craniata</taxon>
        <taxon>Vertebrata</taxon>
        <taxon>Cyclostomata</taxon>
        <taxon>Hyperoartia</taxon>
        <taxon>Petromyzontiformes</taxon>
        <taxon>Petromyzontidae</taxon>
        <taxon>Petromyzon</taxon>
    </lineage>
</organism>
<proteinExistence type="inferred from homology"/>
<keyword evidence="4 7" id="KW-0732">Signal</keyword>
<dbReference type="KEGG" id="pmrn:116949742"/>
<feature type="signal peptide" evidence="7">
    <location>
        <begin position="1"/>
        <end position="17"/>
    </location>
</feature>
<accession>A0AAJ7X6Q3</accession>
<dbReference type="PANTHER" id="PTHR28593:SF3">
    <property type="entry name" value="METEORIN-LIKE PROTEIN"/>
    <property type="match status" value="1"/>
</dbReference>
<evidence type="ECO:0000256" key="6">
    <source>
        <dbReference type="SAM" id="MobiDB-lite"/>
    </source>
</evidence>
<evidence type="ECO:0000313" key="8">
    <source>
        <dbReference type="Proteomes" id="UP001318040"/>
    </source>
</evidence>
<protein>
    <submittedName>
        <fullName evidence="9">Meteorin-like</fullName>
    </submittedName>
</protein>
<evidence type="ECO:0000313" key="9">
    <source>
        <dbReference type="RefSeq" id="XP_032823265.1"/>
    </source>
</evidence>
<dbReference type="RefSeq" id="XP_032823265.1">
    <property type="nucleotide sequence ID" value="XM_032967374.1"/>
</dbReference>
<dbReference type="AlphaFoldDB" id="A0AAJ7X6Q3"/>
<name>A0AAJ7X6Q3_PETMA</name>
<sequence length="312" mass="33092">MDLLLLLLGSAWLCAEAAPVSEEPCSWTGSGLSQNPRSVSQIYLHCTQGSVDWLYPQGALQIQLPVPPPPSPAATAPATAPGDPGAGEASLCARAARGSRGASVFAERPWGLELLLAEAEAPGRVRCTPLPLGRIYVQAAPQADISRHVARFRFELRAAGDANGVDAGRDECRPCTDAEILRSACSSDFVIGGHIQSVHPDRDADEAVIAVRVARVYRHRGDVDHRLRRLLLPPPAGDLGVGNATGAREPPPPLLLVRTPLRCGARAGRGEFLLAGSLHFGRPRLDCAPRLPDFRRAYERAAGAGPCEIDVG</sequence>
<comment type="similarity">
    <text evidence="2">Belongs to the meteorin family.</text>
</comment>
<keyword evidence="5" id="KW-1015">Disulfide bond</keyword>